<protein>
    <submittedName>
        <fullName evidence="2">Uncharacterized protein</fullName>
    </submittedName>
</protein>
<proteinExistence type="predicted"/>
<name>A0ABQ0M7F5_MYCCL</name>
<evidence type="ECO:0000313" key="3">
    <source>
        <dbReference type="Proteomes" id="UP000815677"/>
    </source>
</evidence>
<dbReference type="EMBL" id="DF849850">
    <property type="protein sequence ID" value="GAT59315.1"/>
    <property type="molecule type" value="Genomic_DNA"/>
</dbReference>
<evidence type="ECO:0000313" key="2">
    <source>
        <dbReference type="EMBL" id="GAT59315.1"/>
    </source>
</evidence>
<feature type="region of interest" description="Disordered" evidence="1">
    <location>
        <begin position="19"/>
        <end position="72"/>
    </location>
</feature>
<organism evidence="2 3">
    <name type="scientific">Mycena chlorophos</name>
    <name type="common">Agaric fungus</name>
    <name type="synonym">Agaricus chlorophos</name>
    <dbReference type="NCBI Taxonomy" id="658473"/>
    <lineage>
        <taxon>Eukaryota</taxon>
        <taxon>Fungi</taxon>
        <taxon>Dikarya</taxon>
        <taxon>Basidiomycota</taxon>
        <taxon>Agaricomycotina</taxon>
        <taxon>Agaricomycetes</taxon>
        <taxon>Agaricomycetidae</taxon>
        <taxon>Agaricales</taxon>
        <taxon>Marasmiineae</taxon>
        <taxon>Mycenaceae</taxon>
        <taxon>Mycena</taxon>
    </lineage>
</organism>
<dbReference type="Proteomes" id="UP000815677">
    <property type="component" value="Unassembled WGS sequence"/>
</dbReference>
<evidence type="ECO:0000256" key="1">
    <source>
        <dbReference type="SAM" id="MobiDB-lite"/>
    </source>
</evidence>
<keyword evidence="3" id="KW-1185">Reference proteome</keyword>
<feature type="compositionally biased region" description="Polar residues" evidence="1">
    <location>
        <begin position="120"/>
        <end position="133"/>
    </location>
</feature>
<reference evidence="2" key="1">
    <citation type="submission" date="2014-09" db="EMBL/GenBank/DDBJ databases">
        <title>Genome sequence of the luminous mushroom Mycena chlorophos for searching fungal bioluminescence genes.</title>
        <authorList>
            <person name="Tanaka Y."/>
            <person name="Kasuga D."/>
            <person name="Oba Y."/>
            <person name="Hase S."/>
            <person name="Sato K."/>
            <person name="Oba Y."/>
            <person name="Sakakibara Y."/>
        </authorList>
    </citation>
    <scope>NUCLEOTIDE SEQUENCE</scope>
</reference>
<feature type="region of interest" description="Disordered" evidence="1">
    <location>
        <begin position="108"/>
        <end position="155"/>
    </location>
</feature>
<sequence>MPELERRSSTFSLFSDYSALSSVRSTTPQPRGRSRLASTPSLPAIPQGATVGNVSHNVPPVPALPTRRELPRQRIPSQPWLYEDETGCSSFSPPSPPPAAIAHRVPSVLPATPQRRHVSDSSIVGTPRRNASPSKRRKEPTIFIPSPKKKPQPLPMPAPNNDVMSSMMEDFLTRHTMGLRPYAGICDYPGLRGPGIVERHPTRFIPEVSAPWSNGELYLHARSGASLIYHGSRPVTTDAHPVAGRPDVVLSRRISLVIEWPSYPNPIRYDIELEPEPRRPITRAAFAVQIARAMRQFVATMENKVTLPSARAELLSFQSPPRRVPYNAVDMQDIHARALRYEHLRLVEADGGEYTTSNGEYTFDVLYRPLENKPDSGERTE</sequence>
<gene>
    <name evidence="2" type="ORF">MCHLO_15627</name>
</gene>
<accession>A0ABQ0M7F5</accession>
<feature type="compositionally biased region" description="Polar residues" evidence="1">
    <location>
        <begin position="19"/>
        <end position="29"/>
    </location>
</feature>